<evidence type="ECO:0000256" key="1">
    <source>
        <dbReference type="ARBA" id="ARBA00001936"/>
    </source>
</evidence>
<dbReference type="SUPFAM" id="SSF53659">
    <property type="entry name" value="Isocitrate/Isopropylmalate dehydrogenase-like"/>
    <property type="match status" value="1"/>
</dbReference>
<dbReference type="PANTHER" id="PTHR43275">
    <property type="entry name" value="D-MALATE DEHYDROGENASE [DECARBOXYLATING]"/>
    <property type="match status" value="1"/>
</dbReference>
<dbReference type="GO" id="GO:0046872">
    <property type="term" value="F:metal ion binding"/>
    <property type="evidence" value="ECO:0007669"/>
    <property type="project" value="UniProtKB-KW"/>
</dbReference>
<accession>A0A1C5HEE5</accession>
<dbReference type="Pfam" id="PF00180">
    <property type="entry name" value="Iso_dh"/>
    <property type="match status" value="1"/>
</dbReference>
<evidence type="ECO:0000313" key="8">
    <source>
        <dbReference type="EMBL" id="SCG44392.1"/>
    </source>
</evidence>
<dbReference type="Gene3D" id="3.40.718.10">
    <property type="entry name" value="Isopropylmalate Dehydrogenase"/>
    <property type="match status" value="1"/>
</dbReference>
<keyword evidence="6" id="KW-0464">Manganese</keyword>
<comment type="cofactor">
    <cofactor evidence="2">
        <name>Mg(2+)</name>
        <dbReference type="ChEBI" id="CHEBI:18420"/>
    </cofactor>
</comment>
<comment type="cofactor">
    <cofactor evidence="1">
        <name>Mn(2+)</name>
        <dbReference type="ChEBI" id="CHEBI:29035"/>
    </cofactor>
</comment>
<evidence type="ECO:0000259" key="7">
    <source>
        <dbReference type="SMART" id="SM01329"/>
    </source>
</evidence>
<gene>
    <name evidence="8" type="ORF">GA0074704_1582</name>
</gene>
<evidence type="ECO:0000256" key="6">
    <source>
        <dbReference type="ARBA" id="ARBA00023211"/>
    </source>
</evidence>
<dbReference type="InterPro" id="IPR050501">
    <property type="entry name" value="ICDH/IPMDH"/>
</dbReference>
<dbReference type="AlphaFoldDB" id="A0A1C5HEE5"/>
<protein>
    <submittedName>
        <fullName evidence="8">3-isopropylmalate dehydrogenase</fullName>
    </submittedName>
</protein>
<dbReference type="Proteomes" id="UP000198210">
    <property type="component" value="Chromosome I"/>
</dbReference>
<keyword evidence="4" id="KW-0560">Oxidoreductase</keyword>
<evidence type="ECO:0000256" key="3">
    <source>
        <dbReference type="ARBA" id="ARBA00022723"/>
    </source>
</evidence>
<dbReference type="GO" id="GO:0016491">
    <property type="term" value="F:oxidoreductase activity"/>
    <property type="evidence" value="ECO:0007669"/>
    <property type="project" value="UniProtKB-KW"/>
</dbReference>
<keyword evidence="5" id="KW-0520">NAD</keyword>
<dbReference type="PANTHER" id="PTHR43275:SF1">
    <property type="entry name" value="D-MALATE DEHYDROGENASE [DECARBOXYLATING]"/>
    <property type="match status" value="1"/>
</dbReference>
<dbReference type="RefSeq" id="WP_231926785.1">
    <property type="nucleotide sequence ID" value="NZ_JBHLYF010000014.1"/>
</dbReference>
<keyword evidence="9" id="KW-1185">Reference proteome</keyword>
<keyword evidence="3" id="KW-0479">Metal-binding</keyword>
<dbReference type="EMBL" id="LT607751">
    <property type="protein sequence ID" value="SCG44392.1"/>
    <property type="molecule type" value="Genomic_DNA"/>
</dbReference>
<name>A0A1C5HEE5_9ACTN</name>
<evidence type="ECO:0000256" key="2">
    <source>
        <dbReference type="ARBA" id="ARBA00001946"/>
    </source>
</evidence>
<evidence type="ECO:0000313" key="9">
    <source>
        <dbReference type="Proteomes" id="UP000198210"/>
    </source>
</evidence>
<evidence type="ECO:0000256" key="5">
    <source>
        <dbReference type="ARBA" id="ARBA00023027"/>
    </source>
</evidence>
<sequence>MMNTIAVIPGDGVGPEVAREATETVTALGLDLTFDVLDHINADTYLETGVAMSEDDLQRVRRAGGVLFGAVGDPRVSSTGYARDILLRLRFEFDLYVNHRPAALLHDRVSPLRDPARRAIDLVVVRENTEGLYLGVGGVLRGGTKDEVAIDEEVNTYLGVSRILDYAFSVARRSVCMVDKSNAVRHGGQLWQRCWCEAVARRPDVETSHLYVDAAAMNLVADPTRFDVVVTNNSYGDILSDLTAQLAGGIGSAASVNLNPETGFALFEPVHGSAPDIAGKGIANPIGALESAALLLDRHGHSGEARALRDAVRRTVAAGRCTPDLGGTLTTAQAGAAIRAELLATGW</sequence>
<feature type="domain" description="Isopropylmalate dehydrogenase-like" evidence="7">
    <location>
        <begin position="4"/>
        <end position="338"/>
    </location>
</feature>
<proteinExistence type="predicted"/>
<organism evidence="8 9">
    <name type="scientific">Micromonospora siamensis</name>
    <dbReference type="NCBI Taxonomy" id="299152"/>
    <lineage>
        <taxon>Bacteria</taxon>
        <taxon>Bacillati</taxon>
        <taxon>Actinomycetota</taxon>
        <taxon>Actinomycetes</taxon>
        <taxon>Micromonosporales</taxon>
        <taxon>Micromonosporaceae</taxon>
        <taxon>Micromonospora</taxon>
    </lineage>
</organism>
<dbReference type="SMART" id="SM01329">
    <property type="entry name" value="Iso_dh"/>
    <property type="match status" value="1"/>
</dbReference>
<dbReference type="InterPro" id="IPR024084">
    <property type="entry name" value="IsoPropMal-DH-like_dom"/>
</dbReference>
<evidence type="ECO:0000256" key="4">
    <source>
        <dbReference type="ARBA" id="ARBA00023002"/>
    </source>
</evidence>
<reference evidence="8 9" key="1">
    <citation type="submission" date="2016-06" db="EMBL/GenBank/DDBJ databases">
        <authorList>
            <person name="Kjaerup R.B."/>
            <person name="Dalgaard T.S."/>
            <person name="Juul-Madsen H.R."/>
        </authorList>
    </citation>
    <scope>NUCLEOTIDE SEQUENCE [LARGE SCALE GENOMIC DNA]</scope>
    <source>
        <strain evidence="8 9">DSM 45097</strain>
    </source>
</reference>